<feature type="signal peptide" evidence="1">
    <location>
        <begin position="1"/>
        <end position="21"/>
    </location>
</feature>
<name>A0A6B2LXV0_9BACT</name>
<keyword evidence="1" id="KW-0732">Signal</keyword>
<dbReference type="Proteomes" id="UP000478417">
    <property type="component" value="Unassembled WGS sequence"/>
</dbReference>
<dbReference type="EMBL" id="JAAGNX010000001">
    <property type="protein sequence ID" value="NDV60856.1"/>
    <property type="molecule type" value="Genomic_DNA"/>
</dbReference>
<organism evidence="2 3">
    <name type="scientific">Oceanipulchritudo coccoides</name>
    <dbReference type="NCBI Taxonomy" id="2706888"/>
    <lineage>
        <taxon>Bacteria</taxon>
        <taxon>Pseudomonadati</taxon>
        <taxon>Verrucomicrobiota</taxon>
        <taxon>Opitutia</taxon>
        <taxon>Puniceicoccales</taxon>
        <taxon>Oceanipulchritudinaceae</taxon>
        <taxon>Oceanipulchritudo</taxon>
    </lineage>
</organism>
<proteinExistence type="predicted"/>
<reference evidence="2 3" key="1">
    <citation type="submission" date="2020-02" db="EMBL/GenBank/DDBJ databases">
        <title>Albibacoteraceae fam. nov., the first described family within the subdivision 4 Verrucomicrobia.</title>
        <authorList>
            <person name="Xi F."/>
        </authorList>
    </citation>
    <scope>NUCLEOTIDE SEQUENCE [LARGE SCALE GENOMIC DNA]</scope>
    <source>
        <strain evidence="2 3">CK1056</strain>
    </source>
</reference>
<gene>
    <name evidence="2" type="ORF">G0Q06_00150</name>
</gene>
<dbReference type="AlphaFoldDB" id="A0A6B2LXV0"/>
<keyword evidence="3" id="KW-1185">Reference proteome</keyword>
<comment type="caution">
    <text evidence="2">The sequence shown here is derived from an EMBL/GenBank/DDBJ whole genome shotgun (WGS) entry which is preliminary data.</text>
</comment>
<accession>A0A6B2LXV0</accession>
<evidence type="ECO:0000256" key="1">
    <source>
        <dbReference type="SAM" id="SignalP"/>
    </source>
</evidence>
<protein>
    <submittedName>
        <fullName evidence="2">Uncharacterized protein</fullName>
    </submittedName>
</protein>
<feature type="chain" id="PRO_5025627939" evidence="1">
    <location>
        <begin position="22"/>
        <end position="154"/>
    </location>
</feature>
<dbReference type="RefSeq" id="WP_163961255.1">
    <property type="nucleotide sequence ID" value="NZ_JAAGNX010000001.1"/>
</dbReference>
<evidence type="ECO:0000313" key="2">
    <source>
        <dbReference type="EMBL" id="NDV60856.1"/>
    </source>
</evidence>
<sequence>MQRLSSLLTLLALFASSLAQGLEIGTAYTRTYAAEEIRTLSNHLGAPLSEQGFRTVVASQPDQPGGQYFILHLEKMSSGSPAVARLTLYTTADKKSSVHNWDLSGGDLENWLYLGLTGKDWPGEDVQPLAWKIELLDSSGTILTEWKSFLWEMP</sequence>
<evidence type="ECO:0000313" key="3">
    <source>
        <dbReference type="Proteomes" id="UP000478417"/>
    </source>
</evidence>